<feature type="compositionally biased region" description="Acidic residues" evidence="1">
    <location>
        <begin position="317"/>
        <end position="326"/>
    </location>
</feature>
<feature type="domain" description="Cyclic nucleotide-binding" evidence="2">
    <location>
        <begin position="85"/>
        <end position="238"/>
    </location>
</feature>
<dbReference type="PROSITE" id="PS50042">
    <property type="entry name" value="CNMP_BINDING_3"/>
    <property type="match status" value="4"/>
</dbReference>
<feature type="domain" description="Cyclic nucleotide-binding" evidence="2">
    <location>
        <begin position="393"/>
        <end position="437"/>
    </location>
</feature>
<feature type="compositionally biased region" description="Acidic residues" evidence="1">
    <location>
        <begin position="899"/>
        <end position="922"/>
    </location>
</feature>
<dbReference type="InterPro" id="IPR018490">
    <property type="entry name" value="cNMP-bd_dom_sf"/>
</dbReference>
<organism evidence="3 4">
    <name type="scientific">Prymnesium parvum</name>
    <name type="common">Toxic golden alga</name>
    <dbReference type="NCBI Taxonomy" id="97485"/>
    <lineage>
        <taxon>Eukaryota</taxon>
        <taxon>Haptista</taxon>
        <taxon>Haptophyta</taxon>
        <taxon>Prymnesiophyceae</taxon>
        <taxon>Prymnesiales</taxon>
        <taxon>Prymnesiaceae</taxon>
        <taxon>Prymnesium</taxon>
    </lineage>
</organism>
<feature type="region of interest" description="Disordered" evidence="1">
    <location>
        <begin position="138"/>
        <end position="170"/>
    </location>
</feature>
<feature type="domain" description="Cyclic nucleotide-binding" evidence="2">
    <location>
        <begin position="565"/>
        <end position="624"/>
    </location>
</feature>
<protein>
    <recommendedName>
        <fullName evidence="2">Cyclic nucleotide-binding domain-containing protein</fullName>
    </recommendedName>
</protein>
<dbReference type="Pfam" id="PF00027">
    <property type="entry name" value="cNMP_binding"/>
    <property type="match status" value="1"/>
</dbReference>
<dbReference type="CDD" id="cd00038">
    <property type="entry name" value="CAP_ED"/>
    <property type="match status" value="2"/>
</dbReference>
<gene>
    <name evidence="3" type="ORF">AB1Y20_012560</name>
</gene>
<evidence type="ECO:0000313" key="3">
    <source>
        <dbReference type="EMBL" id="KAL1499877.1"/>
    </source>
</evidence>
<dbReference type="AlphaFoldDB" id="A0AB34IL66"/>
<accession>A0AB34IL66</accession>
<name>A0AB34IL66_PRYPA</name>
<reference evidence="3 4" key="1">
    <citation type="journal article" date="2024" name="Science">
        <title>Giant polyketide synthase enzymes in the biosynthesis of giant marine polyether toxins.</title>
        <authorList>
            <person name="Fallon T.R."/>
            <person name="Shende V.V."/>
            <person name="Wierzbicki I.H."/>
            <person name="Pendleton A.L."/>
            <person name="Watervoot N.F."/>
            <person name="Auber R.P."/>
            <person name="Gonzalez D.J."/>
            <person name="Wisecaver J.H."/>
            <person name="Moore B.S."/>
        </authorList>
    </citation>
    <scope>NUCLEOTIDE SEQUENCE [LARGE SCALE GENOMIC DNA]</scope>
    <source>
        <strain evidence="3 4">12B1</strain>
    </source>
</reference>
<dbReference type="EMBL" id="JBGBPQ010000024">
    <property type="protein sequence ID" value="KAL1499877.1"/>
    <property type="molecule type" value="Genomic_DNA"/>
</dbReference>
<keyword evidence="4" id="KW-1185">Reference proteome</keyword>
<sequence>MLEGTTRPTKSRKPLTYSMERRAAGLKRLQEHEPPPLAEEPPEDARPALDEKLTAALSVLPEDRSPIDVDVIVRGLLSLGEGVTFFRLVQASQIQDIASGCRYATYPPGSTICETTDECAFLFVVLLGHVDVSERQISHKEAGRSEGKRRDRGGEEARRGRAAASHEEKMRTARYEQGRAFGDYPLVLSSLTYGYAARVPADAEGDCALLLLPKSLYTQVLRREVEKGMNDTVAMLKSSTSFFSLWSDTSIQRLYFWFTRQRLPPGTDVVVQGDAADSCFILRSGRCDILVNQLASGPAYDVVFKPGQAKLNSTREEEGDALEELSVDGLGEASEPTSVSESFRSESHRSESHRVESFRCESHRSESHRSESHRSESHSFKLKRSHTKHMRHVVTVKPGAMVGEIALFSDDAKRLATVRTRDHCELLFLDKKTFLDLDKHTLRIISDNARYNAACTKEPEQRSEGDIEILRERTANLTRLMSLPSIVKDELCRVMFYQKLTERMFVARKHEPVHLLRIIISGTCSAYYQEPQGSKTTSRRHSQQARARPSSCSEEAFAGLKAELLKEGDTIGEQELLDDEPLHISTVITNGVVELMEIPRADFDRILKAERATERGVVLDFLKNLPVMRGVSIGTINALSQLITHKTFPRGQLCLAHPPDASLGAASFSDDLVYLIFSGEARLMAAPNLARRDSIAPADGLPLASVDSLPQQSAAVLRSLGGKLACVATLGPGEVVADNLMGMAGARWCLKPESELRLLLLPRKEWNELVRQSSLAELKKLGEAKANFFQDNLAHVTGCDAVWSARSPGMGHRARSPPKDEGAPPVVAMPAPRLSKEGHELLQAALGRSKRSLSNENTHTGLDFLSRLTRIERNKAQCQPSAAQVLQKYLDKYSKPELGEDVEDVPPSEDEADEQDDEESEGGTEAVLLGA</sequence>
<evidence type="ECO:0000259" key="2">
    <source>
        <dbReference type="PROSITE" id="PS50042"/>
    </source>
</evidence>
<dbReference type="Gene3D" id="2.60.120.10">
    <property type="entry name" value="Jelly Rolls"/>
    <property type="match status" value="3"/>
</dbReference>
<feature type="region of interest" description="Disordered" evidence="1">
    <location>
        <begin position="1"/>
        <end position="45"/>
    </location>
</feature>
<feature type="region of interest" description="Disordered" evidence="1">
    <location>
        <begin position="892"/>
        <end position="931"/>
    </location>
</feature>
<feature type="compositionally biased region" description="Basic and acidic residues" evidence="1">
    <location>
        <begin position="19"/>
        <end position="34"/>
    </location>
</feature>
<feature type="region of interest" description="Disordered" evidence="1">
    <location>
        <begin position="530"/>
        <end position="549"/>
    </location>
</feature>
<dbReference type="InterPro" id="IPR000595">
    <property type="entry name" value="cNMP-bd_dom"/>
</dbReference>
<feature type="region of interest" description="Disordered" evidence="1">
    <location>
        <begin position="312"/>
        <end position="388"/>
    </location>
</feature>
<feature type="compositionally biased region" description="Basic and acidic residues" evidence="1">
    <location>
        <begin position="343"/>
        <end position="379"/>
    </location>
</feature>
<feature type="domain" description="Cyclic nucleotide-binding" evidence="2">
    <location>
        <begin position="242"/>
        <end position="292"/>
    </location>
</feature>
<proteinExistence type="predicted"/>
<dbReference type="PANTHER" id="PTHR23011">
    <property type="entry name" value="CYCLIC NUCLEOTIDE-BINDING DOMAIN CONTAINING PROTEIN"/>
    <property type="match status" value="1"/>
</dbReference>
<dbReference type="SUPFAM" id="SSF51206">
    <property type="entry name" value="cAMP-binding domain-like"/>
    <property type="match status" value="4"/>
</dbReference>
<comment type="caution">
    <text evidence="3">The sequence shown here is derived from an EMBL/GenBank/DDBJ whole genome shotgun (WGS) entry which is preliminary data.</text>
</comment>
<dbReference type="Proteomes" id="UP001515480">
    <property type="component" value="Unassembled WGS sequence"/>
</dbReference>
<dbReference type="InterPro" id="IPR014710">
    <property type="entry name" value="RmlC-like_jellyroll"/>
</dbReference>
<evidence type="ECO:0000256" key="1">
    <source>
        <dbReference type="SAM" id="MobiDB-lite"/>
    </source>
</evidence>
<dbReference type="PANTHER" id="PTHR23011:SF28">
    <property type="entry name" value="CYCLIC NUCLEOTIDE-BINDING DOMAIN CONTAINING PROTEIN"/>
    <property type="match status" value="1"/>
</dbReference>
<evidence type="ECO:0000313" key="4">
    <source>
        <dbReference type="Proteomes" id="UP001515480"/>
    </source>
</evidence>
<dbReference type="SMART" id="SM00100">
    <property type="entry name" value="cNMP"/>
    <property type="match status" value="2"/>
</dbReference>